<dbReference type="GO" id="GO:0005524">
    <property type="term" value="F:ATP binding"/>
    <property type="evidence" value="ECO:0007669"/>
    <property type="project" value="UniProtKB-KW"/>
</dbReference>
<dbReference type="SUPFAM" id="SSF46689">
    <property type="entry name" value="Homeodomain-like"/>
    <property type="match status" value="1"/>
</dbReference>
<dbReference type="PROSITE" id="PS00676">
    <property type="entry name" value="SIGMA54_INTERACT_2"/>
    <property type="match status" value="1"/>
</dbReference>
<dbReference type="Gene3D" id="1.10.8.60">
    <property type="match status" value="1"/>
</dbReference>
<dbReference type="STRING" id="1121390.SAMN02746041_01427"/>
<dbReference type="InterPro" id="IPR002078">
    <property type="entry name" value="Sigma_54_int"/>
</dbReference>
<sequence>MYEQERQMKERILVVDDEPDLLRLLTRTLPRDLDCDVLTASSGEQAMQRLRAEPVDLVLLDMKMPGMDGLDVLDRIRAEHPWLTVIMMTAHGCIELAVQAMRQGAYDFLTKPFDHDALAFTIGKALERSRLIRENLHLQRRLKGEKSFQNIVGKSPAMQRVFDALQMVADSDLTVLITGESGTGKDLVARAIHNLSGRKTGPFVAVNCPTVPENILESELFGYRKGAFTHATQNKMGLFQEAHGGTLFLDEIGDISPSIQTKLLRVLQEKTIKPLGDTKDIRVDVRVVASTNRNLLEKMRTGEFREDLYYRLNVVPIEMPPLRERREDIPLLVDHFLQIHGRQLNRPSKSVSPQLMDLFLRHDWEGNVRELENTIMRGILFAPGEEILPEHVGFSDASPSHDLLHDQHLHELPYREAKEEVLRRFNTAYIERLLAMTEGNVTRAAQLCGLERQALQQVMRRFKIKADKFRSHKKKNQETG</sequence>
<dbReference type="InterPro" id="IPR003593">
    <property type="entry name" value="AAA+_ATPase"/>
</dbReference>
<dbReference type="AlphaFoldDB" id="A0A1W1XEQ6"/>
<evidence type="ECO:0000259" key="9">
    <source>
        <dbReference type="PROSITE" id="PS50110"/>
    </source>
</evidence>
<keyword evidence="1 7" id="KW-0597">Phosphoprotein</keyword>
<dbReference type="Pfam" id="PF25601">
    <property type="entry name" value="AAA_lid_14"/>
    <property type="match status" value="1"/>
</dbReference>
<dbReference type="Pfam" id="PF00072">
    <property type="entry name" value="Response_reg"/>
    <property type="match status" value="1"/>
</dbReference>
<dbReference type="PRINTS" id="PR01590">
    <property type="entry name" value="HTHFIS"/>
</dbReference>
<dbReference type="CDD" id="cd00009">
    <property type="entry name" value="AAA"/>
    <property type="match status" value="1"/>
</dbReference>
<dbReference type="InterPro" id="IPR002197">
    <property type="entry name" value="HTH_Fis"/>
</dbReference>
<keyword evidence="3" id="KW-0067">ATP-binding</keyword>
<dbReference type="InterPro" id="IPR025662">
    <property type="entry name" value="Sigma_54_int_dom_ATP-bd_1"/>
</dbReference>
<dbReference type="GO" id="GO:0043565">
    <property type="term" value="F:sequence-specific DNA binding"/>
    <property type="evidence" value="ECO:0007669"/>
    <property type="project" value="InterPro"/>
</dbReference>
<dbReference type="InterPro" id="IPR001789">
    <property type="entry name" value="Sig_transdc_resp-reg_receiver"/>
</dbReference>
<dbReference type="PROSITE" id="PS00675">
    <property type="entry name" value="SIGMA54_INTERACT_1"/>
    <property type="match status" value="1"/>
</dbReference>
<dbReference type="GO" id="GO:0006355">
    <property type="term" value="P:regulation of DNA-templated transcription"/>
    <property type="evidence" value="ECO:0007669"/>
    <property type="project" value="InterPro"/>
</dbReference>
<evidence type="ECO:0000256" key="7">
    <source>
        <dbReference type="PROSITE-ProRule" id="PRU00169"/>
    </source>
</evidence>
<dbReference type="Proteomes" id="UP000192783">
    <property type="component" value="Unassembled WGS sequence"/>
</dbReference>
<dbReference type="SUPFAM" id="SSF52172">
    <property type="entry name" value="CheY-like"/>
    <property type="match status" value="1"/>
</dbReference>
<evidence type="ECO:0000256" key="4">
    <source>
        <dbReference type="ARBA" id="ARBA00023012"/>
    </source>
</evidence>
<dbReference type="InterPro" id="IPR009057">
    <property type="entry name" value="Homeodomain-like_sf"/>
</dbReference>
<keyword evidence="5" id="KW-0805">Transcription regulation</keyword>
<name>A0A1W1XEQ6_9BACT</name>
<dbReference type="InterPro" id="IPR025943">
    <property type="entry name" value="Sigma_54_int_dom_ATP-bd_2"/>
</dbReference>
<protein>
    <submittedName>
        <fullName evidence="10">Response regulator receiver domain-containing protein</fullName>
    </submittedName>
</protein>
<feature type="modified residue" description="4-aspartylphosphate" evidence="7">
    <location>
        <position position="61"/>
    </location>
</feature>
<dbReference type="PROSITE" id="PS50045">
    <property type="entry name" value="SIGMA54_INTERACT_4"/>
    <property type="match status" value="1"/>
</dbReference>
<dbReference type="GO" id="GO:0000160">
    <property type="term" value="P:phosphorelay signal transduction system"/>
    <property type="evidence" value="ECO:0007669"/>
    <property type="project" value="UniProtKB-KW"/>
</dbReference>
<keyword evidence="11" id="KW-1185">Reference proteome</keyword>
<evidence type="ECO:0000313" key="10">
    <source>
        <dbReference type="EMBL" id="SMC22409.1"/>
    </source>
</evidence>
<feature type="domain" description="Sigma-54 factor interaction" evidence="8">
    <location>
        <begin position="151"/>
        <end position="380"/>
    </location>
</feature>
<proteinExistence type="predicted"/>
<dbReference type="Gene3D" id="3.40.50.2300">
    <property type="match status" value="1"/>
</dbReference>
<evidence type="ECO:0000259" key="8">
    <source>
        <dbReference type="PROSITE" id="PS50045"/>
    </source>
</evidence>
<dbReference type="PANTHER" id="PTHR32071">
    <property type="entry name" value="TRANSCRIPTIONAL REGULATORY PROTEIN"/>
    <property type="match status" value="1"/>
</dbReference>
<dbReference type="Gene3D" id="1.10.10.60">
    <property type="entry name" value="Homeodomain-like"/>
    <property type="match status" value="1"/>
</dbReference>
<evidence type="ECO:0000256" key="6">
    <source>
        <dbReference type="ARBA" id="ARBA00023163"/>
    </source>
</evidence>
<dbReference type="EMBL" id="FWXF01000006">
    <property type="protein sequence ID" value="SMC22409.1"/>
    <property type="molecule type" value="Genomic_DNA"/>
</dbReference>
<dbReference type="InterPro" id="IPR011006">
    <property type="entry name" value="CheY-like_superfamily"/>
</dbReference>
<dbReference type="Gene3D" id="3.40.50.300">
    <property type="entry name" value="P-loop containing nucleotide triphosphate hydrolases"/>
    <property type="match status" value="1"/>
</dbReference>
<evidence type="ECO:0000256" key="2">
    <source>
        <dbReference type="ARBA" id="ARBA00022741"/>
    </source>
</evidence>
<evidence type="ECO:0000256" key="3">
    <source>
        <dbReference type="ARBA" id="ARBA00022840"/>
    </source>
</evidence>
<keyword evidence="2" id="KW-0547">Nucleotide-binding</keyword>
<evidence type="ECO:0000256" key="5">
    <source>
        <dbReference type="ARBA" id="ARBA00023015"/>
    </source>
</evidence>
<dbReference type="InterPro" id="IPR058031">
    <property type="entry name" value="AAA_lid_NorR"/>
</dbReference>
<organism evidence="10 11">
    <name type="scientific">Desulfacinum hydrothermale DSM 13146</name>
    <dbReference type="NCBI Taxonomy" id="1121390"/>
    <lineage>
        <taxon>Bacteria</taxon>
        <taxon>Pseudomonadati</taxon>
        <taxon>Thermodesulfobacteriota</taxon>
        <taxon>Syntrophobacteria</taxon>
        <taxon>Syntrophobacterales</taxon>
        <taxon>Syntrophobacteraceae</taxon>
        <taxon>Desulfacinum</taxon>
    </lineage>
</organism>
<dbReference type="SMART" id="SM00382">
    <property type="entry name" value="AAA"/>
    <property type="match status" value="1"/>
</dbReference>
<dbReference type="InterPro" id="IPR027417">
    <property type="entry name" value="P-loop_NTPase"/>
</dbReference>
<dbReference type="PROSITE" id="PS50110">
    <property type="entry name" value="RESPONSE_REGULATORY"/>
    <property type="match status" value="1"/>
</dbReference>
<dbReference type="FunFam" id="3.40.50.300:FF:000006">
    <property type="entry name" value="DNA-binding transcriptional regulator NtrC"/>
    <property type="match status" value="1"/>
</dbReference>
<dbReference type="FunFam" id="3.40.50.2300:FF:000018">
    <property type="entry name" value="DNA-binding transcriptional regulator NtrC"/>
    <property type="match status" value="1"/>
</dbReference>
<evidence type="ECO:0000313" key="11">
    <source>
        <dbReference type="Proteomes" id="UP000192783"/>
    </source>
</evidence>
<dbReference type="PANTHER" id="PTHR32071:SF113">
    <property type="entry name" value="ALGINATE BIOSYNTHESIS TRANSCRIPTIONAL REGULATORY PROTEIN ALGB"/>
    <property type="match status" value="1"/>
</dbReference>
<reference evidence="10 11" key="1">
    <citation type="submission" date="2017-04" db="EMBL/GenBank/DDBJ databases">
        <authorList>
            <person name="Afonso C.L."/>
            <person name="Miller P.J."/>
            <person name="Scott M.A."/>
            <person name="Spackman E."/>
            <person name="Goraichik I."/>
            <person name="Dimitrov K.M."/>
            <person name="Suarez D.L."/>
            <person name="Swayne D.E."/>
        </authorList>
    </citation>
    <scope>NUCLEOTIDE SEQUENCE [LARGE SCALE GENOMIC DNA]</scope>
    <source>
        <strain evidence="10 11">DSM 13146</strain>
    </source>
</reference>
<gene>
    <name evidence="10" type="ORF">SAMN02746041_01427</name>
</gene>
<keyword evidence="4" id="KW-0902">Two-component regulatory system</keyword>
<feature type="domain" description="Response regulatory" evidence="9">
    <location>
        <begin position="11"/>
        <end position="126"/>
    </location>
</feature>
<dbReference type="Pfam" id="PF00158">
    <property type="entry name" value="Sigma54_activat"/>
    <property type="match status" value="1"/>
</dbReference>
<accession>A0A1W1XEQ6</accession>
<dbReference type="SUPFAM" id="SSF52540">
    <property type="entry name" value="P-loop containing nucleoside triphosphate hydrolases"/>
    <property type="match status" value="1"/>
</dbReference>
<evidence type="ECO:0000256" key="1">
    <source>
        <dbReference type="ARBA" id="ARBA00022553"/>
    </source>
</evidence>
<keyword evidence="6" id="KW-0804">Transcription</keyword>
<dbReference type="SMART" id="SM00448">
    <property type="entry name" value="REC"/>
    <property type="match status" value="1"/>
</dbReference>